<accession>A0A848G6M7</accession>
<organism evidence="5 6">
    <name type="scientific">Zoogloea dura</name>
    <dbReference type="NCBI Taxonomy" id="2728840"/>
    <lineage>
        <taxon>Bacteria</taxon>
        <taxon>Pseudomonadati</taxon>
        <taxon>Pseudomonadota</taxon>
        <taxon>Betaproteobacteria</taxon>
        <taxon>Rhodocyclales</taxon>
        <taxon>Zoogloeaceae</taxon>
        <taxon>Zoogloea</taxon>
    </lineage>
</organism>
<dbReference type="GO" id="GO:0016757">
    <property type="term" value="F:glycosyltransferase activity"/>
    <property type="evidence" value="ECO:0007669"/>
    <property type="project" value="UniProtKB-KW"/>
</dbReference>
<evidence type="ECO:0000259" key="3">
    <source>
        <dbReference type="Pfam" id="PF00534"/>
    </source>
</evidence>
<dbReference type="Gene3D" id="3.40.50.2000">
    <property type="entry name" value="Glycogen Phosphorylase B"/>
    <property type="match status" value="2"/>
</dbReference>
<dbReference type="Proteomes" id="UP000580043">
    <property type="component" value="Unassembled WGS sequence"/>
</dbReference>
<keyword evidence="2 5" id="KW-0808">Transferase</keyword>
<dbReference type="Pfam" id="PF13439">
    <property type="entry name" value="Glyco_transf_4"/>
    <property type="match status" value="1"/>
</dbReference>
<feature type="domain" description="Glycosyl transferase family 1" evidence="3">
    <location>
        <begin position="163"/>
        <end position="328"/>
    </location>
</feature>
<dbReference type="InterPro" id="IPR028098">
    <property type="entry name" value="Glyco_trans_4-like_N"/>
</dbReference>
<proteinExistence type="predicted"/>
<dbReference type="InterPro" id="IPR001296">
    <property type="entry name" value="Glyco_trans_1"/>
</dbReference>
<comment type="caution">
    <text evidence="5">The sequence shown here is derived from an EMBL/GenBank/DDBJ whole genome shotgun (WGS) entry which is preliminary data.</text>
</comment>
<dbReference type="RefSeq" id="WP_169144924.1">
    <property type="nucleotide sequence ID" value="NZ_JABBGA010000003.1"/>
</dbReference>
<dbReference type="Pfam" id="PF00534">
    <property type="entry name" value="Glycos_transf_1"/>
    <property type="match status" value="1"/>
</dbReference>
<dbReference type="SUPFAM" id="SSF53756">
    <property type="entry name" value="UDP-Glycosyltransferase/glycogen phosphorylase"/>
    <property type="match status" value="1"/>
</dbReference>
<evidence type="ECO:0000256" key="2">
    <source>
        <dbReference type="ARBA" id="ARBA00022679"/>
    </source>
</evidence>
<dbReference type="PANTHER" id="PTHR12526:SF510">
    <property type="entry name" value="D-INOSITOL 3-PHOSPHATE GLYCOSYLTRANSFERASE"/>
    <property type="match status" value="1"/>
</dbReference>
<evidence type="ECO:0000256" key="1">
    <source>
        <dbReference type="ARBA" id="ARBA00022676"/>
    </source>
</evidence>
<keyword evidence="1" id="KW-0328">Glycosyltransferase</keyword>
<evidence type="ECO:0000313" key="5">
    <source>
        <dbReference type="EMBL" id="NML25291.1"/>
    </source>
</evidence>
<evidence type="ECO:0000259" key="4">
    <source>
        <dbReference type="Pfam" id="PF13439"/>
    </source>
</evidence>
<dbReference type="EMBL" id="JABBGA010000003">
    <property type="protein sequence ID" value="NML25291.1"/>
    <property type="molecule type" value="Genomic_DNA"/>
</dbReference>
<sequence length="356" mass="37973">MKVLMVLHSHDSGGAERHALQLMGGLRERGHEPVFAGPMDGWLGDQVKAAGLPHHHIPLHGLIDLPSLWSLAALARREKADLIHGHLTRGAYYAGLGGRLAGVANVATAHSTNAGKHFGRADRIIAVAGAVESFLLDRGYEAERIQVVHNGIPDVAALPHTGREQMRRELGLGDEPCLLMAARFIHAKGHDTLLKALAGLRERPWTLLLAGDKGSELGQRMEALAGELGLAGRVRFLGLREDVPALLGAADILVAPSRREALSLALLEASAFSLPIVATWVGGTGEVVKEGDNGFLVPPDDPAGLATALAPLLEDPALRRDCGARARARFEDGFTLEAMLDKTLVVYRQALEAHSK</sequence>
<name>A0A848G6M7_9RHOO</name>
<feature type="domain" description="Glycosyltransferase subfamily 4-like N-terminal" evidence="4">
    <location>
        <begin position="13"/>
        <end position="153"/>
    </location>
</feature>
<keyword evidence="6" id="KW-1185">Reference proteome</keyword>
<dbReference type="PANTHER" id="PTHR12526">
    <property type="entry name" value="GLYCOSYLTRANSFERASE"/>
    <property type="match status" value="1"/>
</dbReference>
<protein>
    <submittedName>
        <fullName evidence="5">Glycosyltransferase family 4 protein</fullName>
    </submittedName>
</protein>
<evidence type="ECO:0000313" key="6">
    <source>
        <dbReference type="Proteomes" id="UP000580043"/>
    </source>
</evidence>
<gene>
    <name evidence="5" type="ORF">HHL15_06030</name>
</gene>
<dbReference type="AlphaFoldDB" id="A0A848G6M7"/>
<reference evidence="5 6" key="1">
    <citation type="submission" date="2020-04" db="EMBL/GenBank/DDBJ databases">
        <title>Zoogloea sp. G-4-1-14 isolated from soil.</title>
        <authorList>
            <person name="Dahal R.H."/>
        </authorList>
    </citation>
    <scope>NUCLEOTIDE SEQUENCE [LARGE SCALE GENOMIC DNA]</scope>
    <source>
        <strain evidence="5 6">G-4-1-14</strain>
    </source>
</reference>